<dbReference type="SUPFAM" id="SSF56176">
    <property type="entry name" value="FAD-binding/transporter-associated domain-like"/>
    <property type="match status" value="1"/>
</dbReference>
<proteinExistence type="predicted"/>
<dbReference type="InterPro" id="IPR016167">
    <property type="entry name" value="FAD-bd_PCMH_sub1"/>
</dbReference>
<accession>X1CQ69</accession>
<dbReference type="AlphaFoldDB" id="X1CQ69"/>
<dbReference type="InterPro" id="IPR006094">
    <property type="entry name" value="Oxid_FAD_bind_N"/>
</dbReference>
<dbReference type="Pfam" id="PF01565">
    <property type="entry name" value="FAD_binding_4"/>
    <property type="match status" value="1"/>
</dbReference>
<dbReference type="GO" id="GO:0050660">
    <property type="term" value="F:flavin adenine dinucleotide binding"/>
    <property type="evidence" value="ECO:0007669"/>
    <property type="project" value="InterPro"/>
</dbReference>
<gene>
    <name evidence="2" type="ORF">S01H4_56000</name>
</gene>
<name>X1CQ69_9ZZZZ</name>
<feature type="domain" description="FAD linked oxidase N-terminal" evidence="1">
    <location>
        <begin position="39"/>
        <end position="71"/>
    </location>
</feature>
<comment type="caution">
    <text evidence="2">The sequence shown here is derived from an EMBL/GenBank/DDBJ whole genome shotgun (WGS) entry which is preliminary data.</text>
</comment>
<dbReference type="EMBL" id="BART01032399">
    <property type="protein sequence ID" value="GAH10526.1"/>
    <property type="molecule type" value="Genomic_DNA"/>
</dbReference>
<evidence type="ECO:0000259" key="1">
    <source>
        <dbReference type="Pfam" id="PF01565"/>
    </source>
</evidence>
<reference evidence="2" key="1">
    <citation type="journal article" date="2014" name="Front. Microbiol.">
        <title>High frequency of phylogenetically diverse reductive dehalogenase-homologous genes in deep subseafloor sedimentary metagenomes.</title>
        <authorList>
            <person name="Kawai M."/>
            <person name="Futagami T."/>
            <person name="Toyoda A."/>
            <person name="Takaki Y."/>
            <person name="Nishi S."/>
            <person name="Hori S."/>
            <person name="Arai W."/>
            <person name="Tsubouchi T."/>
            <person name="Morono Y."/>
            <person name="Uchiyama I."/>
            <person name="Ito T."/>
            <person name="Fujiyama A."/>
            <person name="Inagaki F."/>
            <person name="Takami H."/>
        </authorList>
    </citation>
    <scope>NUCLEOTIDE SEQUENCE</scope>
    <source>
        <strain evidence="2">Expedition CK06-06</strain>
    </source>
</reference>
<organism evidence="2">
    <name type="scientific">marine sediment metagenome</name>
    <dbReference type="NCBI Taxonomy" id="412755"/>
    <lineage>
        <taxon>unclassified sequences</taxon>
        <taxon>metagenomes</taxon>
        <taxon>ecological metagenomes</taxon>
    </lineage>
</organism>
<dbReference type="Gene3D" id="3.30.43.10">
    <property type="entry name" value="Uridine Diphospho-n-acetylenolpyruvylglucosamine Reductase, domain 2"/>
    <property type="match status" value="1"/>
</dbReference>
<evidence type="ECO:0000313" key="2">
    <source>
        <dbReference type="EMBL" id="GAH10526.1"/>
    </source>
</evidence>
<protein>
    <recommendedName>
        <fullName evidence="1">FAD linked oxidase N-terminal domain-containing protein</fullName>
    </recommendedName>
</protein>
<sequence length="80" mass="8914">MTELYQKLEEIVSKKYISNSIYVRHAYSRVVDPILQGVPDIVIRPKDAQEISEILKIANENNIAVIPRGGGDCDSEAVSL</sequence>
<dbReference type="InterPro" id="IPR036318">
    <property type="entry name" value="FAD-bd_PCMH-like_sf"/>
</dbReference>